<feature type="region of interest" description="Disordered" evidence="1">
    <location>
        <begin position="303"/>
        <end position="344"/>
    </location>
</feature>
<proteinExistence type="predicted"/>
<feature type="compositionally biased region" description="Basic and acidic residues" evidence="1">
    <location>
        <begin position="306"/>
        <end position="321"/>
    </location>
</feature>
<organism evidence="2 3">
    <name type="scientific">Symbiodinium microadriaticum</name>
    <name type="common">Dinoflagellate</name>
    <name type="synonym">Zooxanthella microadriatica</name>
    <dbReference type="NCBI Taxonomy" id="2951"/>
    <lineage>
        <taxon>Eukaryota</taxon>
        <taxon>Sar</taxon>
        <taxon>Alveolata</taxon>
        <taxon>Dinophyceae</taxon>
        <taxon>Suessiales</taxon>
        <taxon>Symbiodiniaceae</taxon>
        <taxon>Symbiodinium</taxon>
    </lineage>
</organism>
<gene>
    <name evidence="2" type="ORF">AK812_SmicGene2046</name>
</gene>
<feature type="region of interest" description="Disordered" evidence="1">
    <location>
        <begin position="1"/>
        <end position="60"/>
    </location>
</feature>
<protein>
    <submittedName>
        <fullName evidence="2">Uncharacterized protein</fullName>
    </submittedName>
</protein>
<feature type="compositionally biased region" description="Basic residues" evidence="1">
    <location>
        <begin position="47"/>
        <end position="59"/>
    </location>
</feature>
<sequence length="833" mass="90300">MLSRGLSEPKLEEDIDASGAKASEGQDAPGPAVAENIAEDGAPDPKKKAKPTTARHKAGNSKGARVCAACGQKTPESEFALNQKVDMTCKRFLDNIYKQAKAQGPAALEWFAETKADPAKCRKMVESYSTAYKAWCSSGKAGKVKWSFVQYKETVEAESGVRLSENQQLMWERQAVLFFQSIDGGAFTEEEAQAKWDALSAQVKEGTVISDLKGPAKKPLRIAITKEDMIYNYNNLSKKRSIQKAVKRVMSNHDSVGGSAALPQSIDEMAKLMVSGGAGAAFDAANIQVGDVRNLMPVQMEVDESGDTKADKDGAKDKNAAEDEESAEEEKDKEKPRRWFDKDRNINTAQRSLVSQEKKLRETYDQSVWELTSHLNYIRALSSEERLHYKGEEKIASVRLQFLHALDGKASELSDLIESFSSTSSPTKGGSGASLDDNSSVAGVAALGNAPPCSQFKELQIFDALYMCKDELLSCETAEEIADVKKSFAKLKAPILDLLSSAQAVLNDIRKVHKLLKAEKAKGAPAAAATSNPAKQDANTAGPKFSIFEDGMKLGSPAHAVTEDTWKDMSWDEPAIITLASGTMANIYSAQVKLAIGQLKKLFKTANQARAEAAEVAMDMSVIQAISKELQSKFDGKARFYVGNADAIKTSSKDLTNMLHRNLLTTSYAIAANHATFATEKMCLPSLRFAAEGVRRVVLLPYVQVLEYLASQPDSASLKFIDTPSKHSVTQFLRFCNEEKLRGLLGAGCKCFTATVNPSEILYVPGGFVFAEMTKDVSFGIKSPLLLHTEATKAFFEKMKVAEGEGVGDQCKIADGFLQATAPAESAKPPASG</sequence>
<comment type="caution">
    <text evidence="2">The sequence shown here is derived from an EMBL/GenBank/DDBJ whole genome shotgun (WGS) entry which is preliminary data.</text>
</comment>
<feature type="compositionally biased region" description="Basic and acidic residues" evidence="1">
    <location>
        <begin position="330"/>
        <end position="344"/>
    </location>
</feature>
<name>A0A1Q9F2D0_SYMMI</name>
<keyword evidence="3" id="KW-1185">Reference proteome</keyword>
<reference evidence="2 3" key="1">
    <citation type="submission" date="2016-02" db="EMBL/GenBank/DDBJ databases">
        <title>Genome analysis of coral dinoflagellate symbionts highlights evolutionary adaptations to a symbiotic lifestyle.</title>
        <authorList>
            <person name="Aranda M."/>
            <person name="Li Y."/>
            <person name="Liew Y.J."/>
            <person name="Baumgarten S."/>
            <person name="Simakov O."/>
            <person name="Wilson M."/>
            <person name="Piel J."/>
            <person name="Ashoor H."/>
            <person name="Bougouffa S."/>
            <person name="Bajic V.B."/>
            <person name="Ryu T."/>
            <person name="Ravasi T."/>
            <person name="Bayer T."/>
            <person name="Micklem G."/>
            <person name="Kim H."/>
            <person name="Bhak J."/>
            <person name="Lajeunesse T.C."/>
            <person name="Voolstra C.R."/>
        </authorList>
    </citation>
    <scope>NUCLEOTIDE SEQUENCE [LARGE SCALE GENOMIC DNA]</scope>
    <source>
        <strain evidence="2 3">CCMP2467</strain>
    </source>
</reference>
<dbReference type="Proteomes" id="UP000186817">
    <property type="component" value="Unassembled WGS sequence"/>
</dbReference>
<dbReference type="EMBL" id="LSRX01000022">
    <property type="protein sequence ID" value="OLQ13846.1"/>
    <property type="molecule type" value="Genomic_DNA"/>
</dbReference>
<dbReference type="AlphaFoldDB" id="A0A1Q9F2D0"/>
<evidence type="ECO:0000313" key="2">
    <source>
        <dbReference type="EMBL" id="OLQ13846.1"/>
    </source>
</evidence>
<evidence type="ECO:0000256" key="1">
    <source>
        <dbReference type="SAM" id="MobiDB-lite"/>
    </source>
</evidence>
<evidence type="ECO:0000313" key="3">
    <source>
        <dbReference type="Proteomes" id="UP000186817"/>
    </source>
</evidence>
<dbReference type="OrthoDB" id="439507at2759"/>
<accession>A0A1Q9F2D0</accession>